<feature type="transmembrane region" description="Helical" evidence="4">
    <location>
        <begin position="356"/>
        <end position="377"/>
    </location>
</feature>
<sequence>MSVAQGSLNPSDNRTIGLISLAHGTSHFYHLVLPPLFPWLKIEFALSYAELGLLMTIFFVVSCVVQASSGFLVDHKGARPVLFAGVGLLAMSALTYAVSSSYVGLVIGAVLMGCGNGVFHPVDYTLMNHKISPKRLPYAYSFHGVTGYLGWAFAPVFMVAIAELANWRTAMMAAAILAFVVLFFLWINRELLTDDAKARHESNLANARKNDPNHTAIGTFDFLKLPAVWLCWIFFFLSMVAMAGIQSFAPSALLKIYDISVASGNFFLTLLALGSAGGMILGGYIASKLASPERTVVICLMISAFMAVIIGTEFAPAAFIPSLFVVIGIGLGVAAPSRDLMIRSATPQGASGRVYGIVYSGIDLGASVGPLAFGILLDAGQPNWLFLGVAFIQCLIIFTAFKVASNIPSKAPA</sequence>
<feature type="transmembrane region" description="Helical" evidence="4">
    <location>
        <begin position="140"/>
        <end position="161"/>
    </location>
</feature>
<feature type="transmembrane region" description="Helical" evidence="4">
    <location>
        <begin position="102"/>
        <end position="119"/>
    </location>
</feature>
<evidence type="ECO:0000256" key="2">
    <source>
        <dbReference type="ARBA" id="ARBA00022989"/>
    </source>
</evidence>
<keyword evidence="3 4" id="KW-0472">Membrane</keyword>
<feature type="transmembrane region" description="Helical" evidence="4">
    <location>
        <begin position="318"/>
        <end position="335"/>
    </location>
</feature>
<dbReference type="AlphaFoldDB" id="A0AAU8A474"/>
<protein>
    <submittedName>
        <fullName evidence="6">MFS transporter</fullName>
    </submittedName>
</protein>
<feature type="transmembrane region" description="Helical" evidence="4">
    <location>
        <begin position="383"/>
        <end position="401"/>
    </location>
</feature>
<dbReference type="GO" id="GO:0005886">
    <property type="term" value="C:plasma membrane"/>
    <property type="evidence" value="ECO:0007669"/>
    <property type="project" value="TreeGrafter"/>
</dbReference>
<dbReference type="GO" id="GO:0022857">
    <property type="term" value="F:transmembrane transporter activity"/>
    <property type="evidence" value="ECO:0007669"/>
    <property type="project" value="InterPro"/>
</dbReference>
<evidence type="ECO:0000256" key="3">
    <source>
        <dbReference type="ARBA" id="ARBA00023136"/>
    </source>
</evidence>
<evidence type="ECO:0000256" key="4">
    <source>
        <dbReference type="SAM" id="Phobius"/>
    </source>
</evidence>
<organism evidence="6">
    <name type="scientific">Polynucleobacter sp. UK-FUSCHL-C3</name>
    <dbReference type="NCBI Taxonomy" id="2955208"/>
    <lineage>
        <taxon>Bacteria</taxon>
        <taxon>Pseudomonadati</taxon>
        <taxon>Pseudomonadota</taxon>
        <taxon>Betaproteobacteria</taxon>
        <taxon>Burkholderiales</taxon>
        <taxon>Burkholderiaceae</taxon>
        <taxon>Polynucleobacter</taxon>
    </lineage>
</organism>
<feature type="transmembrane region" description="Helical" evidence="4">
    <location>
        <begin position="295"/>
        <end position="312"/>
    </location>
</feature>
<dbReference type="PANTHER" id="PTHR43129">
    <property type="entry name" value="FOSMIDOMYCIN RESISTANCE PROTEIN"/>
    <property type="match status" value="1"/>
</dbReference>
<name>A0AAU8A474_9BURK</name>
<dbReference type="PANTHER" id="PTHR43129:SF1">
    <property type="entry name" value="FOSMIDOMYCIN RESISTANCE PROTEIN"/>
    <property type="match status" value="1"/>
</dbReference>
<feature type="transmembrane region" description="Helical" evidence="4">
    <location>
        <begin position="266"/>
        <end position="286"/>
    </location>
</feature>
<feature type="transmembrane region" description="Helical" evidence="4">
    <location>
        <begin position="167"/>
        <end position="187"/>
    </location>
</feature>
<dbReference type="InterPro" id="IPR011701">
    <property type="entry name" value="MFS"/>
</dbReference>
<feature type="transmembrane region" description="Helical" evidence="4">
    <location>
        <begin position="77"/>
        <end position="96"/>
    </location>
</feature>
<accession>A0AAU8A474</accession>
<dbReference type="Gene3D" id="1.20.1250.20">
    <property type="entry name" value="MFS general substrate transporter like domains"/>
    <property type="match status" value="1"/>
</dbReference>
<feature type="domain" description="Major facilitator superfamily (MFS) profile" evidence="5">
    <location>
        <begin position="15"/>
        <end position="406"/>
    </location>
</feature>
<reference evidence="6" key="1">
    <citation type="submission" date="2022-06" db="EMBL/GenBank/DDBJ databases">
        <title>New Polynucleobacter species.</title>
        <authorList>
            <person name="Hahn M.W."/>
        </authorList>
    </citation>
    <scope>NUCLEOTIDE SEQUENCE</scope>
    <source>
        <strain evidence="6">UK-FUSCHL-C3</strain>
    </source>
</reference>
<gene>
    <name evidence="6" type="ORF">NKE59_02665</name>
</gene>
<keyword evidence="1 4" id="KW-0812">Transmembrane</keyword>
<dbReference type="SUPFAM" id="SSF103473">
    <property type="entry name" value="MFS general substrate transporter"/>
    <property type="match status" value="1"/>
</dbReference>
<evidence type="ECO:0000256" key="1">
    <source>
        <dbReference type="ARBA" id="ARBA00022692"/>
    </source>
</evidence>
<dbReference type="EMBL" id="CP099959">
    <property type="protein sequence ID" value="XCC58209.1"/>
    <property type="molecule type" value="Genomic_DNA"/>
</dbReference>
<feature type="transmembrane region" description="Helical" evidence="4">
    <location>
        <begin position="45"/>
        <end position="65"/>
    </location>
</feature>
<evidence type="ECO:0000313" key="6">
    <source>
        <dbReference type="EMBL" id="XCC58209.1"/>
    </source>
</evidence>
<dbReference type="RefSeq" id="WP_353439386.1">
    <property type="nucleotide sequence ID" value="NZ_CP099959.1"/>
</dbReference>
<feature type="transmembrane region" description="Helical" evidence="4">
    <location>
        <begin position="227"/>
        <end position="246"/>
    </location>
</feature>
<dbReference type="Pfam" id="PF07690">
    <property type="entry name" value="MFS_1"/>
    <property type="match status" value="1"/>
</dbReference>
<dbReference type="InterPro" id="IPR036259">
    <property type="entry name" value="MFS_trans_sf"/>
</dbReference>
<evidence type="ECO:0000259" key="5">
    <source>
        <dbReference type="PROSITE" id="PS50850"/>
    </source>
</evidence>
<dbReference type="InterPro" id="IPR020846">
    <property type="entry name" value="MFS_dom"/>
</dbReference>
<keyword evidence="2 4" id="KW-1133">Transmembrane helix</keyword>
<dbReference type="PROSITE" id="PS50850">
    <property type="entry name" value="MFS"/>
    <property type="match status" value="1"/>
</dbReference>
<proteinExistence type="predicted"/>